<keyword evidence="2" id="KW-0472">Membrane</keyword>
<evidence type="ECO:0000256" key="2">
    <source>
        <dbReference type="SAM" id="Phobius"/>
    </source>
</evidence>
<dbReference type="PROSITE" id="PS00893">
    <property type="entry name" value="NUDIX_BOX"/>
    <property type="match status" value="1"/>
</dbReference>
<dbReference type="GO" id="GO:0016787">
    <property type="term" value="F:hydrolase activity"/>
    <property type="evidence" value="ECO:0007669"/>
    <property type="project" value="UniProtKB-KW"/>
</dbReference>
<dbReference type="Proteomes" id="UP000824202">
    <property type="component" value="Unassembled WGS sequence"/>
</dbReference>
<dbReference type="Pfam" id="PF00293">
    <property type="entry name" value="NUDIX"/>
    <property type="match status" value="1"/>
</dbReference>
<feature type="transmembrane region" description="Helical" evidence="2">
    <location>
        <begin position="12"/>
        <end position="42"/>
    </location>
</feature>
<reference evidence="4" key="2">
    <citation type="submission" date="2021-04" db="EMBL/GenBank/DDBJ databases">
        <authorList>
            <person name="Gilroy R."/>
        </authorList>
    </citation>
    <scope>NUCLEOTIDE SEQUENCE</scope>
    <source>
        <strain evidence="4">23274</strain>
    </source>
</reference>
<dbReference type="CDD" id="cd04692">
    <property type="entry name" value="NUDIX_Hydrolase"/>
    <property type="match status" value="1"/>
</dbReference>
<keyword evidence="1" id="KW-0378">Hydrolase</keyword>
<dbReference type="InterPro" id="IPR000086">
    <property type="entry name" value="NUDIX_hydrolase_dom"/>
</dbReference>
<dbReference type="Gene3D" id="3.90.79.10">
    <property type="entry name" value="Nucleoside Triphosphate Pyrophosphohydrolase"/>
    <property type="match status" value="1"/>
</dbReference>
<protein>
    <submittedName>
        <fullName evidence="4">NUDIX domain-containing protein</fullName>
    </submittedName>
</protein>
<comment type="caution">
    <text evidence="4">The sequence shown here is derived from an EMBL/GenBank/DDBJ whole genome shotgun (WGS) entry which is preliminary data.</text>
</comment>
<feature type="domain" description="Nudix hydrolase" evidence="3">
    <location>
        <begin position="215"/>
        <end position="349"/>
    </location>
</feature>
<keyword evidence="2" id="KW-1133">Transmembrane helix</keyword>
<dbReference type="InterPro" id="IPR020084">
    <property type="entry name" value="NUDIX_hydrolase_CS"/>
</dbReference>
<evidence type="ECO:0000313" key="5">
    <source>
        <dbReference type="Proteomes" id="UP000824202"/>
    </source>
</evidence>
<dbReference type="PROSITE" id="PS51462">
    <property type="entry name" value="NUDIX"/>
    <property type="match status" value="1"/>
</dbReference>
<feature type="transmembrane region" description="Helical" evidence="2">
    <location>
        <begin position="77"/>
        <end position="98"/>
    </location>
</feature>
<sequence>MNMLKTWGTPLLLVIVYLVSDVCFGALVGSVVALALGLIEFIRLRIREKRTDKFLLWTTFLFCLPGVLEFCTEGSDWSILQPVVVEVVLGILFGVFAFSRISPVDGLPVGLQKRFQFSAPQLNIVRKRFKVLFYIVIGHAFLASLLLLLVPGKVADFVANTLIYILVVGYFLVLFLSSFLQMRKFKGEEWLPVVDAQGKVIGRAPRSVCHSGSKLLHPVVHLHIINKQGDIFLQKRSHSKKFLPGKWDTAVGGHISVHETVETALKREAWEELGISQLKVQFLASYIWESEREKELVFVFLCQYYDCIHIDNPEVEEGRFWNRQEICQKIDSGLFTPNFIHEYRLFFKLADEN</sequence>
<dbReference type="InterPro" id="IPR015797">
    <property type="entry name" value="NUDIX_hydrolase-like_dom_sf"/>
</dbReference>
<reference evidence="4" key="1">
    <citation type="journal article" date="2021" name="PeerJ">
        <title>Extensive microbial diversity within the chicken gut microbiome revealed by metagenomics and culture.</title>
        <authorList>
            <person name="Gilroy R."/>
            <person name="Ravi A."/>
            <person name="Getino M."/>
            <person name="Pursley I."/>
            <person name="Horton D.L."/>
            <person name="Alikhan N.F."/>
            <person name="Baker D."/>
            <person name="Gharbi K."/>
            <person name="Hall N."/>
            <person name="Watson M."/>
            <person name="Adriaenssens E.M."/>
            <person name="Foster-Nyarko E."/>
            <person name="Jarju S."/>
            <person name="Secka A."/>
            <person name="Antonio M."/>
            <person name="Oren A."/>
            <person name="Chaudhuri R.R."/>
            <person name="La Ragione R."/>
            <person name="Hildebrand F."/>
            <person name="Pallen M.J."/>
        </authorList>
    </citation>
    <scope>NUCLEOTIDE SEQUENCE</scope>
    <source>
        <strain evidence="4">23274</strain>
    </source>
</reference>
<feature type="transmembrane region" description="Helical" evidence="2">
    <location>
        <begin position="162"/>
        <end position="180"/>
    </location>
</feature>
<evidence type="ECO:0000259" key="3">
    <source>
        <dbReference type="PROSITE" id="PS51462"/>
    </source>
</evidence>
<gene>
    <name evidence="4" type="ORF">H9863_02115</name>
</gene>
<feature type="transmembrane region" description="Helical" evidence="2">
    <location>
        <begin position="131"/>
        <end position="150"/>
    </location>
</feature>
<proteinExistence type="predicted"/>
<dbReference type="EMBL" id="DXFT01000042">
    <property type="protein sequence ID" value="HIX02897.1"/>
    <property type="molecule type" value="Genomic_DNA"/>
</dbReference>
<dbReference type="AlphaFoldDB" id="A0A9D1UYT9"/>
<dbReference type="SUPFAM" id="SSF55811">
    <property type="entry name" value="Nudix"/>
    <property type="match status" value="1"/>
</dbReference>
<evidence type="ECO:0000313" key="4">
    <source>
        <dbReference type="EMBL" id="HIX02897.1"/>
    </source>
</evidence>
<dbReference type="PANTHER" id="PTHR10885:SF0">
    <property type="entry name" value="ISOPENTENYL-DIPHOSPHATE DELTA-ISOMERASE"/>
    <property type="match status" value="1"/>
</dbReference>
<keyword evidence="2" id="KW-0812">Transmembrane</keyword>
<dbReference type="PANTHER" id="PTHR10885">
    <property type="entry name" value="ISOPENTENYL-DIPHOSPHATE DELTA-ISOMERASE"/>
    <property type="match status" value="1"/>
</dbReference>
<name>A0A9D1UYT9_9BACT</name>
<evidence type="ECO:0000256" key="1">
    <source>
        <dbReference type="ARBA" id="ARBA00022801"/>
    </source>
</evidence>
<accession>A0A9D1UYT9</accession>
<feature type="transmembrane region" description="Helical" evidence="2">
    <location>
        <begin position="54"/>
        <end position="71"/>
    </location>
</feature>
<organism evidence="4 5">
    <name type="scientific">Candidatus Odoribacter faecigallinarum</name>
    <dbReference type="NCBI Taxonomy" id="2838706"/>
    <lineage>
        <taxon>Bacteria</taxon>
        <taxon>Pseudomonadati</taxon>
        <taxon>Bacteroidota</taxon>
        <taxon>Bacteroidia</taxon>
        <taxon>Bacteroidales</taxon>
        <taxon>Odoribacteraceae</taxon>
        <taxon>Odoribacter</taxon>
    </lineage>
</organism>